<dbReference type="EMBL" id="GBRH01202694">
    <property type="protein sequence ID" value="JAD95201.1"/>
    <property type="molecule type" value="Transcribed_RNA"/>
</dbReference>
<protein>
    <submittedName>
        <fullName evidence="1">Cl2757_5c</fullName>
    </submittedName>
</protein>
<sequence>MRATLTSSATRSPMPCLMLALPRTLTARLPARPARRLT</sequence>
<evidence type="ECO:0000313" key="1">
    <source>
        <dbReference type="EMBL" id="JAD95201.1"/>
    </source>
</evidence>
<organism evidence="1">
    <name type="scientific">Arundo donax</name>
    <name type="common">Giant reed</name>
    <name type="synonym">Donax arundinaceus</name>
    <dbReference type="NCBI Taxonomy" id="35708"/>
    <lineage>
        <taxon>Eukaryota</taxon>
        <taxon>Viridiplantae</taxon>
        <taxon>Streptophyta</taxon>
        <taxon>Embryophyta</taxon>
        <taxon>Tracheophyta</taxon>
        <taxon>Spermatophyta</taxon>
        <taxon>Magnoliopsida</taxon>
        <taxon>Liliopsida</taxon>
        <taxon>Poales</taxon>
        <taxon>Poaceae</taxon>
        <taxon>PACMAD clade</taxon>
        <taxon>Arundinoideae</taxon>
        <taxon>Arundineae</taxon>
        <taxon>Arundo</taxon>
    </lineage>
</organism>
<dbReference type="AlphaFoldDB" id="A0A0A9E552"/>
<accession>A0A0A9E552</accession>
<reference evidence="1" key="1">
    <citation type="submission" date="2014-09" db="EMBL/GenBank/DDBJ databases">
        <authorList>
            <person name="Magalhaes I.L.F."/>
            <person name="Oliveira U."/>
            <person name="Santos F.R."/>
            <person name="Vidigal T.H.D.A."/>
            <person name="Brescovit A.D."/>
            <person name="Santos A.J."/>
        </authorList>
    </citation>
    <scope>NUCLEOTIDE SEQUENCE</scope>
    <source>
        <tissue evidence="1">Shoot tissue taken approximately 20 cm above the soil surface</tissue>
    </source>
</reference>
<reference evidence="1" key="2">
    <citation type="journal article" date="2015" name="Data Brief">
        <title>Shoot transcriptome of the giant reed, Arundo donax.</title>
        <authorList>
            <person name="Barrero R.A."/>
            <person name="Guerrero F.D."/>
            <person name="Moolhuijzen P."/>
            <person name="Goolsby J.A."/>
            <person name="Tidwell J."/>
            <person name="Bellgard S.E."/>
            <person name="Bellgard M.I."/>
        </authorList>
    </citation>
    <scope>NUCLEOTIDE SEQUENCE</scope>
    <source>
        <tissue evidence="1">Shoot tissue taken approximately 20 cm above the soil surface</tissue>
    </source>
</reference>
<name>A0A0A9E552_ARUDO</name>
<proteinExistence type="predicted"/>